<feature type="non-terminal residue" evidence="1">
    <location>
        <position position="356"/>
    </location>
</feature>
<dbReference type="Proteomes" id="UP000799753">
    <property type="component" value="Unassembled WGS sequence"/>
</dbReference>
<evidence type="ECO:0000313" key="2">
    <source>
        <dbReference type="Proteomes" id="UP000799753"/>
    </source>
</evidence>
<dbReference type="SUPFAM" id="SSF54637">
    <property type="entry name" value="Thioesterase/thiol ester dehydrase-isomerase"/>
    <property type="match status" value="1"/>
</dbReference>
<dbReference type="GO" id="GO:0019171">
    <property type="term" value="F:(3R)-hydroxyacyl-[acyl-carrier-protein] dehydratase activity"/>
    <property type="evidence" value="ECO:0007669"/>
    <property type="project" value="TreeGrafter"/>
</dbReference>
<dbReference type="GO" id="GO:0005739">
    <property type="term" value="C:mitochondrion"/>
    <property type="evidence" value="ECO:0007669"/>
    <property type="project" value="TreeGrafter"/>
</dbReference>
<sequence>MTGESSNPKWFQRLRLEMLGRKPIRIHDSASHDQQYKLRQTLSGFLPTAPRAIGKDIAGVGYTGNHLIYFNSAPPAEKLLPDGTDELHSPGEPFVRRMWAGGSVRVNLARYFGDEDFHGWKNDVRYVCIERIKDVQLRGQGDEAKIFVNIERRIASMERLLASANDAKVSWYEVQEKSFEEDTHKGDGKGGNSMLVEERNLVFMQERSDAELAAIKTGEIPPIKYLKAPGNPDFRYTLTPTSSLLSRFSALTFNAHAIHLDREYCRTVEGHRNLLVHGPLTLMLMTKFIATRLSQFVCNGYPATIAAIEYKNLAPLYCDEPMKLCARERESHIEGGYIYDVWIEGPTGGVAVKGTV</sequence>
<evidence type="ECO:0008006" key="3">
    <source>
        <dbReference type="Google" id="ProtNLM"/>
    </source>
</evidence>
<protein>
    <recommendedName>
        <fullName evidence="3">Thioesterase/thiol ester dehydrase-isomerase</fullName>
    </recommendedName>
</protein>
<proteinExistence type="predicted"/>
<dbReference type="PANTHER" id="PTHR28152">
    <property type="entry name" value="HYDROXYACYL-THIOESTER DEHYDRATASE TYPE 2, MITOCHONDRIAL"/>
    <property type="match status" value="1"/>
</dbReference>
<dbReference type="PANTHER" id="PTHR28152:SF1">
    <property type="entry name" value="HYDROXYACYL-THIOESTER DEHYDRATASE TYPE 2, MITOCHONDRIAL"/>
    <property type="match status" value="1"/>
</dbReference>
<accession>A0A6A6RSS7</accession>
<keyword evidence="2" id="KW-1185">Reference proteome</keyword>
<dbReference type="EMBL" id="MU006792">
    <property type="protein sequence ID" value="KAF2637711.1"/>
    <property type="molecule type" value="Genomic_DNA"/>
</dbReference>
<dbReference type="InterPro" id="IPR029069">
    <property type="entry name" value="HotDog_dom_sf"/>
</dbReference>
<organism evidence="1 2">
    <name type="scientific">Massarina eburnea CBS 473.64</name>
    <dbReference type="NCBI Taxonomy" id="1395130"/>
    <lineage>
        <taxon>Eukaryota</taxon>
        <taxon>Fungi</taxon>
        <taxon>Dikarya</taxon>
        <taxon>Ascomycota</taxon>
        <taxon>Pezizomycotina</taxon>
        <taxon>Dothideomycetes</taxon>
        <taxon>Pleosporomycetidae</taxon>
        <taxon>Pleosporales</taxon>
        <taxon>Massarineae</taxon>
        <taxon>Massarinaceae</taxon>
        <taxon>Massarina</taxon>
    </lineage>
</organism>
<dbReference type="OrthoDB" id="3257538at2759"/>
<evidence type="ECO:0000313" key="1">
    <source>
        <dbReference type="EMBL" id="KAF2637711.1"/>
    </source>
</evidence>
<dbReference type="AlphaFoldDB" id="A0A6A6RSS7"/>
<dbReference type="InterPro" id="IPR052741">
    <property type="entry name" value="Mitochondrial_HTD2"/>
</dbReference>
<gene>
    <name evidence="1" type="ORF">P280DRAFT_406666</name>
</gene>
<name>A0A6A6RSS7_9PLEO</name>
<dbReference type="Gene3D" id="3.10.129.10">
    <property type="entry name" value="Hotdog Thioesterase"/>
    <property type="match status" value="1"/>
</dbReference>
<reference evidence="1" key="1">
    <citation type="journal article" date="2020" name="Stud. Mycol.">
        <title>101 Dothideomycetes genomes: a test case for predicting lifestyles and emergence of pathogens.</title>
        <authorList>
            <person name="Haridas S."/>
            <person name="Albert R."/>
            <person name="Binder M."/>
            <person name="Bloem J."/>
            <person name="Labutti K."/>
            <person name="Salamov A."/>
            <person name="Andreopoulos B."/>
            <person name="Baker S."/>
            <person name="Barry K."/>
            <person name="Bills G."/>
            <person name="Bluhm B."/>
            <person name="Cannon C."/>
            <person name="Castanera R."/>
            <person name="Culley D."/>
            <person name="Daum C."/>
            <person name="Ezra D."/>
            <person name="Gonzalez J."/>
            <person name="Henrissat B."/>
            <person name="Kuo A."/>
            <person name="Liang C."/>
            <person name="Lipzen A."/>
            <person name="Lutzoni F."/>
            <person name="Magnuson J."/>
            <person name="Mondo S."/>
            <person name="Nolan M."/>
            <person name="Ohm R."/>
            <person name="Pangilinan J."/>
            <person name="Park H.-J."/>
            <person name="Ramirez L."/>
            <person name="Alfaro M."/>
            <person name="Sun H."/>
            <person name="Tritt A."/>
            <person name="Yoshinaga Y."/>
            <person name="Zwiers L.-H."/>
            <person name="Turgeon B."/>
            <person name="Goodwin S."/>
            <person name="Spatafora J."/>
            <person name="Crous P."/>
            <person name="Grigoriev I."/>
        </authorList>
    </citation>
    <scope>NUCLEOTIDE SEQUENCE</scope>
    <source>
        <strain evidence="1">CBS 473.64</strain>
    </source>
</reference>